<dbReference type="AlphaFoldDB" id="A0A9E7JBY6"/>
<proteinExistence type="predicted"/>
<evidence type="ECO:0000313" key="1">
    <source>
        <dbReference type="EMBL" id="URD74837.1"/>
    </source>
</evidence>
<protein>
    <submittedName>
        <fullName evidence="1">Uncharacterized protein</fullName>
    </submittedName>
</protein>
<dbReference type="EMBL" id="CP097502">
    <property type="protein sequence ID" value="URD74837.1"/>
    <property type="molecule type" value="Genomic_DNA"/>
</dbReference>
<organism evidence="1 2">
    <name type="scientific">Musa troglodytarum</name>
    <name type="common">fe'i banana</name>
    <dbReference type="NCBI Taxonomy" id="320322"/>
    <lineage>
        <taxon>Eukaryota</taxon>
        <taxon>Viridiplantae</taxon>
        <taxon>Streptophyta</taxon>
        <taxon>Embryophyta</taxon>
        <taxon>Tracheophyta</taxon>
        <taxon>Spermatophyta</taxon>
        <taxon>Magnoliopsida</taxon>
        <taxon>Liliopsida</taxon>
        <taxon>Zingiberales</taxon>
        <taxon>Musaceae</taxon>
        <taxon>Musa</taxon>
    </lineage>
</organism>
<evidence type="ECO:0000313" key="2">
    <source>
        <dbReference type="Proteomes" id="UP001055439"/>
    </source>
</evidence>
<accession>A0A9E7JBY6</accession>
<sequence length="61" mass="6795">MGFLDDRSCNCCLVFQYLLSMQCAIPCHAPDVCGDTQRCNLQQGVEIAVLFVEREGRRGLA</sequence>
<gene>
    <name evidence="1" type="ORF">MUK42_35061</name>
</gene>
<reference evidence="1" key="1">
    <citation type="submission" date="2022-05" db="EMBL/GenBank/DDBJ databases">
        <title>The Musa troglodytarum L. genome provides insights into the mechanism of non-climacteric behaviour and enrichment of carotenoids.</title>
        <authorList>
            <person name="Wang J."/>
        </authorList>
    </citation>
    <scope>NUCLEOTIDE SEQUENCE</scope>
    <source>
        <tissue evidence="1">Leaf</tissue>
    </source>
</reference>
<name>A0A9E7JBY6_9LILI</name>
<dbReference type="Proteomes" id="UP001055439">
    <property type="component" value="Chromosome 1"/>
</dbReference>
<keyword evidence="2" id="KW-1185">Reference proteome</keyword>